<dbReference type="Proteomes" id="UP001151699">
    <property type="component" value="Chromosome X"/>
</dbReference>
<protein>
    <submittedName>
        <fullName evidence="1">Uncharacterized protein</fullName>
    </submittedName>
</protein>
<gene>
    <name evidence="1" type="ORF">Bhyg_11235</name>
</gene>
<dbReference type="AlphaFoldDB" id="A0A9Q0MWI9"/>
<comment type="caution">
    <text evidence="1">The sequence shown here is derived from an EMBL/GenBank/DDBJ whole genome shotgun (WGS) entry which is preliminary data.</text>
</comment>
<evidence type="ECO:0000313" key="1">
    <source>
        <dbReference type="EMBL" id="KAJ6638499.1"/>
    </source>
</evidence>
<evidence type="ECO:0000313" key="2">
    <source>
        <dbReference type="Proteomes" id="UP001151699"/>
    </source>
</evidence>
<accession>A0A9Q0MWI9</accession>
<name>A0A9Q0MWI9_9DIPT</name>
<keyword evidence="2" id="KW-1185">Reference proteome</keyword>
<organism evidence="1 2">
    <name type="scientific">Pseudolycoriella hygida</name>
    <dbReference type="NCBI Taxonomy" id="35572"/>
    <lineage>
        <taxon>Eukaryota</taxon>
        <taxon>Metazoa</taxon>
        <taxon>Ecdysozoa</taxon>
        <taxon>Arthropoda</taxon>
        <taxon>Hexapoda</taxon>
        <taxon>Insecta</taxon>
        <taxon>Pterygota</taxon>
        <taxon>Neoptera</taxon>
        <taxon>Endopterygota</taxon>
        <taxon>Diptera</taxon>
        <taxon>Nematocera</taxon>
        <taxon>Sciaroidea</taxon>
        <taxon>Sciaridae</taxon>
        <taxon>Pseudolycoriella</taxon>
    </lineage>
</organism>
<dbReference type="EMBL" id="WJQU01000003">
    <property type="protein sequence ID" value="KAJ6638499.1"/>
    <property type="molecule type" value="Genomic_DNA"/>
</dbReference>
<reference evidence="1" key="1">
    <citation type="submission" date="2022-07" db="EMBL/GenBank/DDBJ databases">
        <authorList>
            <person name="Trinca V."/>
            <person name="Uliana J.V.C."/>
            <person name="Torres T.T."/>
            <person name="Ward R.J."/>
            <person name="Monesi N."/>
        </authorList>
    </citation>
    <scope>NUCLEOTIDE SEQUENCE</scope>
    <source>
        <strain evidence="1">HSMRA1968</strain>
        <tissue evidence="1">Whole embryos</tissue>
    </source>
</reference>
<sequence>MRTTYSLASNASDIVNALGERYFFDETQIFGKLNDISEKSGIKSYPASYPKSFRLFLSVQEVPLRLVEKLVKILEKRKQKLYHDQLERDFR</sequence>
<proteinExistence type="predicted"/>